<feature type="region of interest" description="Disordered" evidence="1">
    <location>
        <begin position="124"/>
        <end position="158"/>
    </location>
</feature>
<sequence length="959" mass="105896">MPALARKILIIAALDGLILSPITNTRSRSPPSKPVPGTVKLDYKTRAITPYLQGDVTKHSDTGEHSQIEAQGIVGLLNVSPTNSFLVAITDSKQVALIKGQHPVYVITNIALIPLSSRKDAGRSIDRANAGRKPAVTDGNASDTETEIDSEEDPITPVTSITDDVRSKIDEAGRAADMSRSTSIGEDVIGKKGAYGRFTEKWFSKRGWTADRRRASGMSTISADGDKKPDDNLQKKPENQPAPPTTEGDIVQGERAEDAVEDSDKGPVEQKSEEVAESVKETVTHSLTPKLLHTTKLILAQSRSFYFSYDWDITRSWAQQMSQTEEEKAASASTPLHKKVDPLFFWNKHLQKAFIDSDSHGFVLPLMQGFVAQTTFSATTSTEDKDSDTVPAISAAGDAAAAASPEGTEATATNEPVPEPPVRTSTDSLAPSSKQDLILTLISRRSTKRAGLRYLRRGIDDSGHVANSVETEQLLATDSWDRCFSYLQIRGSIPLFFSQSPYSLRPRPVLLLSDEHNAAALAQHFANLHERYGKVHIVNLVEDHGSEAVVGDKYRDFVASYNDRVGADNKVGWTWFDFHRECRGMRFENVSRLFSTIGPELDQISFTFTLGKENPEIKQHQAGVLRTNCMDCLDRTNVVQSGSARRALESQLKLLNVSLPPGGTTFFNLLWADNGDAISKQYASTAALKGDFTRTNKRNLQGALTDFTLTVTRYFTNIISDFFTQAAIDFLLGNVTSQVFVDFEAEMRTSDPSVSLRRVRENAIDVSRKIVVADENEQLLGGWTFLSPHEPGEVKGQMTEKVLLVTEKALYMCAFDFSLEKVVAFERVAVEAVKQIRWGAYITETFAQSQLDEQRNCGVVVAYEKREEGRVNTRSLDTEVVADGGAKERRWAFKAMPAGNGVEQGKVEREVVREAVEVIKGVCQRAEVKEEDVVGAEEAKRETGLVQRWGYAVKRLVWA</sequence>
<feature type="chain" id="PRO_5004651158" evidence="2">
    <location>
        <begin position="28"/>
        <end position="959"/>
    </location>
</feature>
<evidence type="ECO:0000256" key="2">
    <source>
        <dbReference type="SAM" id="SignalP"/>
    </source>
</evidence>
<evidence type="ECO:0000259" key="3">
    <source>
        <dbReference type="PROSITE" id="PS50275"/>
    </source>
</evidence>
<evidence type="ECO:0000313" key="5">
    <source>
        <dbReference type="EMBL" id="CCX08001.1"/>
    </source>
</evidence>
<feature type="signal peptide" evidence="2">
    <location>
        <begin position="1"/>
        <end position="27"/>
    </location>
</feature>
<dbReference type="PANTHER" id="PTHR45662:SF7">
    <property type="entry name" value="SACI DOMAIN PROTEIN (AFU_ORTHOLOGUE AFUA_1G15890)"/>
    <property type="match status" value="1"/>
</dbReference>
<dbReference type="Pfam" id="PF02383">
    <property type="entry name" value="Syja_N"/>
    <property type="match status" value="1"/>
</dbReference>
<evidence type="ECO:0000259" key="4">
    <source>
        <dbReference type="PROSITE" id="PS51791"/>
    </source>
</evidence>
<feature type="domain" description="HSac2" evidence="4">
    <location>
        <begin position="754"/>
        <end position="903"/>
    </location>
</feature>
<dbReference type="GO" id="GO:0005783">
    <property type="term" value="C:endoplasmic reticulum"/>
    <property type="evidence" value="ECO:0007669"/>
    <property type="project" value="TreeGrafter"/>
</dbReference>
<dbReference type="GO" id="GO:0046856">
    <property type="term" value="P:phosphatidylinositol dephosphorylation"/>
    <property type="evidence" value="ECO:0007669"/>
    <property type="project" value="TreeGrafter"/>
</dbReference>
<feature type="compositionally biased region" description="Basic and acidic residues" evidence="1">
    <location>
        <begin position="252"/>
        <end position="279"/>
    </location>
</feature>
<dbReference type="PROSITE" id="PS50275">
    <property type="entry name" value="SAC"/>
    <property type="match status" value="1"/>
</dbReference>
<dbReference type="InterPro" id="IPR022158">
    <property type="entry name" value="Inositol_phosphatase"/>
</dbReference>
<feature type="compositionally biased region" description="Acidic residues" evidence="1">
    <location>
        <begin position="144"/>
        <end position="154"/>
    </location>
</feature>
<keyword evidence="2" id="KW-0732">Signal</keyword>
<gene>
    <name evidence="5" type="ORF">PCON_07590</name>
</gene>
<dbReference type="Pfam" id="PF12456">
    <property type="entry name" value="hSac2"/>
    <property type="match status" value="1"/>
</dbReference>
<feature type="compositionally biased region" description="Basic and acidic residues" evidence="1">
    <location>
        <begin position="224"/>
        <end position="238"/>
    </location>
</feature>
<dbReference type="Proteomes" id="UP000018144">
    <property type="component" value="Unassembled WGS sequence"/>
</dbReference>
<dbReference type="InterPro" id="IPR002013">
    <property type="entry name" value="SAC_dom"/>
</dbReference>
<dbReference type="AlphaFoldDB" id="U4L6E4"/>
<dbReference type="eggNOG" id="KOG1890">
    <property type="taxonomic scope" value="Eukaryota"/>
</dbReference>
<dbReference type="PANTHER" id="PTHR45662">
    <property type="entry name" value="PHOSPHATIDYLINOSITIDE PHOSPHATASE SAC1"/>
    <property type="match status" value="1"/>
</dbReference>
<feature type="compositionally biased region" description="Low complexity" evidence="1">
    <location>
        <begin position="396"/>
        <end position="412"/>
    </location>
</feature>
<dbReference type="OMA" id="YFWNRHL"/>
<feature type="domain" description="SAC" evidence="3">
    <location>
        <begin position="299"/>
        <end position="684"/>
    </location>
</feature>
<dbReference type="PROSITE" id="PS51791">
    <property type="entry name" value="HSAC2"/>
    <property type="match status" value="1"/>
</dbReference>
<dbReference type="EMBL" id="HF935386">
    <property type="protein sequence ID" value="CCX08001.1"/>
    <property type="molecule type" value="Genomic_DNA"/>
</dbReference>
<protein>
    <submittedName>
        <fullName evidence="5">Similar to Phosphatidylinositide phosphatase SAC2 acc. no. Q9Y2H2</fullName>
    </submittedName>
</protein>
<reference evidence="5 6" key="1">
    <citation type="journal article" date="2013" name="PLoS Genet.">
        <title>The genome and development-dependent transcriptomes of Pyronema confluens: a window into fungal evolution.</title>
        <authorList>
            <person name="Traeger S."/>
            <person name="Altegoer F."/>
            <person name="Freitag M."/>
            <person name="Gabaldon T."/>
            <person name="Kempken F."/>
            <person name="Kumar A."/>
            <person name="Marcet-Houben M."/>
            <person name="Poggeler S."/>
            <person name="Stajich J.E."/>
            <person name="Nowrousian M."/>
        </authorList>
    </citation>
    <scope>NUCLEOTIDE SEQUENCE [LARGE SCALE GENOMIC DNA]</scope>
    <source>
        <strain evidence="6">CBS 100304</strain>
        <tissue evidence="5">Vegetative mycelium</tissue>
    </source>
</reference>
<dbReference type="STRING" id="1076935.U4L6E4"/>
<evidence type="ECO:0000313" key="6">
    <source>
        <dbReference type="Proteomes" id="UP000018144"/>
    </source>
</evidence>
<organism evidence="5 6">
    <name type="scientific">Pyronema omphalodes (strain CBS 100304)</name>
    <name type="common">Pyronema confluens</name>
    <dbReference type="NCBI Taxonomy" id="1076935"/>
    <lineage>
        <taxon>Eukaryota</taxon>
        <taxon>Fungi</taxon>
        <taxon>Dikarya</taxon>
        <taxon>Ascomycota</taxon>
        <taxon>Pezizomycotina</taxon>
        <taxon>Pezizomycetes</taxon>
        <taxon>Pezizales</taxon>
        <taxon>Pyronemataceae</taxon>
        <taxon>Pyronema</taxon>
    </lineage>
</organism>
<name>U4L6E4_PYROM</name>
<dbReference type="OrthoDB" id="405996at2759"/>
<keyword evidence="6" id="KW-1185">Reference proteome</keyword>
<accession>U4L6E4</accession>
<evidence type="ECO:0000256" key="1">
    <source>
        <dbReference type="SAM" id="MobiDB-lite"/>
    </source>
</evidence>
<feature type="region of interest" description="Disordered" evidence="1">
    <location>
        <begin position="396"/>
        <end position="430"/>
    </location>
</feature>
<dbReference type="GO" id="GO:0043812">
    <property type="term" value="F:phosphatidylinositol-4-phosphate phosphatase activity"/>
    <property type="evidence" value="ECO:0007669"/>
    <property type="project" value="TreeGrafter"/>
</dbReference>
<proteinExistence type="predicted"/>
<dbReference type="InterPro" id="IPR034753">
    <property type="entry name" value="hSac2"/>
</dbReference>
<feature type="region of interest" description="Disordered" evidence="1">
    <location>
        <begin position="213"/>
        <end position="279"/>
    </location>
</feature>